<sequence>MDADDVRRQLCLGRIDALDVTTLFSQGRLTPLALAEACLQAAKKSENVFIVLTGQRALAEAAASSERWKAKKPLSALDGVPIAWKDLFDLAGTVTTAGSATRRQAPIAKKDAPVVARLTQAGMVNIGKTNLSEFAFSGLGLNSAFGTPVLKNQQGVRCAPGGSSSGSARAVAEGLACIAMGTDTAGSIRIPAAFSGITGFRASRQRYDATAVFPLSASLDTTGPLCRSVREALVLVLDTILTGETACADEKPCFRADPDLLSYVHVDVRAQACRQLDRLVMQGFTVEWKPVRAFHQALAWIDENGWPGAWEAWQLHAALLTSPAAEIMDPLIRSRLQESGRMNPSTLSAFLAQRSTWQNAMRAELNGSVLITPTVAHTAPRLAPLEADAALFAQTNRATLRLTMPGSLLDMPGVALPCGVDGNGLATSLLFSLPDGDDRRLLMAAKAAAEIFAAGKPVAPAMF</sequence>
<dbReference type="Gene3D" id="3.90.1300.10">
    <property type="entry name" value="Amidase signature (AS) domain"/>
    <property type="match status" value="1"/>
</dbReference>
<name>A0ABW7Q2G6_9GAMM</name>
<dbReference type="PANTHER" id="PTHR11895:SF176">
    <property type="entry name" value="AMIDASE AMID-RELATED"/>
    <property type="match status" value="1"/>
</dbReference>
<accession>A0ABW7Q2G6</accession>
<keyword evidence="3" id="KW-1185">Reference proteome</keyword>
<feature type="domain" description="Amidase" evidence="1">
    <location>
        <begin position="39"/>
        <end position="258"/>
    </location>
</feature>
<dbReference type="Pfam" id="PF01425">
    <property type="entry name" value="Amidase"/>
    <property type="match status" value="1"/>
</dbReference>
<dbReference type="SUPFAM" id="SSF75304">
    <property type="entry name" value="Amidase signature (AS) enzymes"/>
    <property type="match status" value="1"/>
</dbReference>
<dbReference type="PANTHER" id="PTHR11895">
    <property type="entry name" value="TRANSAMIDASE"/>
    <property type="match status" value="1"/>
</dbReference>
<dbReference type="InterPro" id="IPR023631">
    <property type="entry name" value="Amidase_dom"/>
</dbReference>
<comment type="caution">
    <text evidence="2">The sequence shown here is derived from an EMBL/GenBank/DDBJ whole genome shotgun (WGS) entry which is preliminary data.</text>
</comment>
<evidence type="ECO:0000313" key="3">
    <source>
        <dbReference type="Proteomes" id="UP001611251"/>
    </source>
</evidence>
<dbReference type="InterPro" id="IPR036928">
    <property type="entry name" value="AS_sf"/>
</dbReference>
<dbReference type="InterPro" id="IPR000120">
    <property type="entry name" value="Amidase"/>
</dbReference>
<evidence type="ECO:0000259" key="1">
    <source>
        <dbReference type="Pfam" id="PF01425"/>
    </source>
</evidence>
<protein>
    <submittedName>
        <fullName evidence="2">Amidase family protein</fullName>
    </submittedName>
</protein>
<dbReference type="RefSeq" id="WP_397218018.1">
    <property type="nucleotide sequence ID" value="NZ_JBGFSN010000012.1"/>
</dbReference>
<dbReference type="Proteomes" id="UP001611251">
    <property type="component" value="Unassembled WGS sequence"/>
</dbReference>
<evidence type="ECO:0000313" key="2">
    <source>
        <dbReference type="EMBL" id="MFH8136330.1"/>
    </source>
</evidence>
<gene>
    <name evidence="2" type="ORF">ABU178_19480</name>
</gene>
<proteinExistence type="predicted"/>
<organism evidence="2 3">
    <name type="scientific">Pantoea osteomyelitidis</name>
    <dbReference type="NCBI Taxonomy" id="3230026"/>
    <lineage>
        <taxon>Bacteria</taxon>
        <taxon>Pseudomonadati</taxon>
        <taxon>Pseudomonadota</taxon>
        <taxon>Gammaproteobacteria</taxon>
        <taxon>Enterobacterales</taxon>
        <taxon>Erwiniaceae</taxon>
        <taxon>Pantoea</taxon>
    </lineage>
</organism>
<dbReference type="EMBL" id="JBGFSN010000012">
    <property type="protein sequence ID" value="MFH8136330.1"/>
    <property type="molecule type" value="Genomic_DNA"/>
</dbReference>
<reference evidence="2 3" key="1">
    <citation type="submission" date="2024-08" db="EMBL/GenBank/DDBJ databases">
        <title>Pantoea ronii - a newly identified human opportunistic pathogen.</title>
        <authorList>
            <person name="Keidar-Friedman D."/>
            <person name="Sorek N."/>
            <person name="Leshin-Carmel D."/>
            <person name="Tsur A."/>
            <person name="Amsalem M."/>
            <person name="Tolkach D."/>
            <person name="Brosh-Nissimov T."/>
        </authorList>
    </citation>
    <scope>NUCLEOTIDE SEQUENCE [LARGE SCALE GENOMIC DNA]</scope>
    <source>
        <strain evidence="2 3">AA23256</strain>
    </source>
</reference>